<proteinExistence type="predicted"/>
<evidence type="ECO:0000313" key="2">
    <source>
        <dbReference type="Proteomes" id="UP000557739"/>
    </source>
</evidence>
<dbReference type="RefSeq" id="WP_184023851.1">
    <property type="nucleotide sequence ID" value="NZ_JACIJJ010000001.1"/>
</dbReference>
<dbReference type="EMBL" id="JACIJJ010000001">
    <property type="protein sequence ID" value="MBB5697169.1"/>
    <property type="molecule type" value="Genomic_DNA"/>
</dbReference>
<gene>
    <name evidence="1" type="ORF">FHR19_000494</name>
</gene>
<comment type="caution">
    <text evidence="1">The sequence shown here is derived from an EMBL/GenBank/DDBJ whole genome shotgun (WGS) entry which is preliminary data.</text>
</comment>
<evidence type="ECO:0000313" key="1">
    <source>
        <dbReference type="EMBL" id="MBB5697169.1"/>
    </source>
</evidence>
<keyword evidence="2" id="KW-1185">Reference proteome</keyword>
<dbReference type="AlphaFoldDB" id="A0A7W9EGQ1"/>
<dbReference type="Proteomes" id="UP000557739">
    <property type="component" value="Unassembled WGS sequence"/>
</dbReference>
<protein>
    <submittedName>
        <fullName evidence="1">Uncharacterized protein</fullName>
    </submittedName>
</protein>
<name>A0A7W9EGQ1_9SPHN</name>
<accession>A0A7W9EGQ1</accession>
<sequence>MHTERVTFLATPALKATLTARAAAGGVSIGEYIRRKVEADDPEETEAAAELAAIVGELVEAIPDMKARLERTASTIEAAIEDSDRRLREAGLRQ</sequence>
<organism evidence="1 2">
    <name type="scientific">Sphingomonas yantingensis</name>
    <dbReference type="NCBI Taxonomy" id="1241761"/>
    <lineage>
        <taxon>Bacteria</taxon>
        <taxon>Pseudomonadati</taxon>
        <taxon>Pseudomonadota</taxon>
        <taxon>Alphaproteobacteria</taxon>
        <taxon>Sphingomonadales</taxon>
        <taxon>Sphingomonadaceae</taxon>
        <taxon>Sphingomonas</taxon>
    </lineage>
</organism>
<reference evidence="1 2" key="1">
    <citation type="submission" date="2020-08" db="EMBL/GenBank/DDBJ databases">
        <title>Genomic Encyclopedia of Type Strains, Phase IV (KMG-IV): sequencing the most valuable type-strain genomes for metagenomic binning, comparative biology and taxonomic classification.</title>
        <authorList>
            <person name="Goeker M."/>
        </authorList>
    </citation>
    <scope>NUCLEOTIDE SEQUENCE [LARGE SCALE GENOMIC DNA]</scope>
    <source>
        <strain evidence="1 2">DSM 27244</strain>
    </source>
</reference>